<keyword evidence="4" id="KW-1185">Reference proteome</keyword>
<feature type="compositionally biased region" description="Basic and acidic residues" evidence="2">
    <location>
        <begin position="115"/>
        <end position="143"/>
    </location>
</feature>
<dbReference type="AlphaFoldDB" id="A0A2Z7C0X1"/>
<protein>
    <submittedName>
        <fullName evidence="3">TMV resistance protein N-like</fullName>
    </submittedName>
</protein>
<accession>A0A2Z7C0X1</accession>
<feature type="region of interest" description="Disordered" evidence="2">
    <location>
        <begin position="90"/>
        <end position="160"/>
    </location>
</feature>
<evidence type="ECO:0000256" key="2">
    <source>
        <dbReference type="SAM" id="MobiDB-lite"/>
    </source>
</evidence>
<evidence type="ECO:0000256" key="1">
    <source>
        <dbReference type="SAM" id="Coils"/>
    </source>
</evidence>
<gene>
    <name evidence="3" type="ORF">F511_39402</name>
</gene>
<dbReference type="EMBL" id="KV000500">
    <property type="protein sequence ID" value="KZV40176.1"/>
    <property type="molecule type" value="Genomic_DNA"/>
</dbReference>
<organism evidence="3 4">
    <name type="scientific">Dorcoceras hygrometricum</name>
    <dbReference type="NCBI Taxonomy" id="472368"/>
    <lineage>
        <taxon>Eukaryota</taxon>
        <taxon>Viridiplantae</taxon>
        <taxon>Streptophyta</taxon>
        <taxon>Embryophyta</taxon>
        <taxon>Tracheophyta</taxon>
        <taxon>Spermatophyta</taxon>
        <taxon>Magnoliopsida</taxon>
        <taxon>eudicotyledons</taxon>
        <taxon>Gunneridae</taxon>
        <taxon>Pentapetalae</taxon>
        <taxon>asterids</taxon>
        <taxon>lamiids</taxon>
        <taxon>Lamiales</taxon>
        <taxon>Gesneriaceae</taxon>
        <taxon>Didymocarpoideae</taxon>
        <taxon>Trichosporeae</taxon>
        <taxon>Loxocarpinae</taxon>
        <taxon>Dorcoceras</taxon>
    </lineage>
</organism>
<evidence type="ECO:0000313" key="3">
    <source>
        <dbReference type="EMBL" id="KZV40176.1"/>
    </source>
</evidence>
<dbReference type="Proteomes" id="UP000250235">
    <property type="component" value="Unassembled WGS sequence"/>
</dbReference>
<name>A0A2Z7C0X1_9LAMI</name>
<feature type="compositionally biased region" description="Low complexity" evidence="2">
    <location>
        <begin position="92"/>
        <end position="103"/>
    </location>
</feature>
<feature type="coiled-coil region" evidence="1">
    <location>
        <begin position="210"/>
        <end position="262"/>
    </location>
</feature>
<sequence length="305" mass="33940">MKRVGKKRDPWKCEMHWRDNMYTLTPRTPDRSPNLASFLDAMRGNSYNSPELIHEDLQCFFDFSRRGVELVGDLDEQMGKAEMLRLMEEEATAGSSGAAAPSKKATKKRRASTPSEKEARREKKKKEASTSGSRPERIPKEGRVPTPSKHITEDRPKSPPVITIAEAFSLKTKGPGRVPTLDYTQDSLVASPSGVVATSSPSCECNLRSFDEASGQHAELVARLEELEALRAQDQRAAEAHKKELEAQLATEKAAREVTKSELALDKKTAIEIELGETKAHAEEEVGRLKSEAIHAWDLSKEEFL</sequence>
<evidence type="ECO:0000313" key="4">
    <source>
        <dbReference type="Proteomes" id="UP000250235"/>
    </source>
</evidence>
<reference evidence="3 4" key="1">
    <citation type="journal article" date="2015" name="Proc. Natl. Acad. Sci. U.S.A.">
        <title>The resurrection genome of Boea hygrometrica: A blueprint for survival of dehydration.</title>
        <authorList>
            <person name="Xiao L."/>
            <person name="Yang G."/>
            <person name="Zhang L."/>
            <person name="Yang X."/>
            <person name="Zhao S."/>
            <person name="Ji Z."/>
            <person name="Zhou Q."/>
            <person name="Hu M."/>
            <person name="Wang Y."/>
            <person name="Chen M."/>
            <person name="Xu Y."/>
            <person name="Jin H."/>
            <person name="Xiao X."/>
            <person name="Hu G."/>
            <person name="Bao F."/>
            <person name="Hu Y."/>
            <person name="Wan P."/>
            <person name="Li L."/>
            <person name="Deng X."/>
            <person name="Kuang T."/>
            <person name="Xiang C."/>
            <person name="Zhu J.K."/>
            <person name="Oliver M.J."/>
            <person name="He Y."/>
        </authorList>
    </citation>
    <scope>NUCLEOTIDE SEQUENCE [LARGE SCALE GENOMIC DNA]</scope>
    <source>
        <strain evidence="4">cv. XS01</strain>
    </source>
</reference>
<keyword evidence="1" id="KW-0175">Coiled coil</keyword>
<proteinExistence type="predicted"/>